<dbReference type="GO" id="GO:0005737">
    <property type="term" value="C:cytoplasm"/>
    <property type="evidence" value="ECO:0007669"/>
    <property type="project" value="UniProtKB-SubCell"/>
</dbReference>
<dbReference type="InterPro" id="IPR039024">
    <property type="entry name" value="RTC4"/>
</dbReference>
<evidence type="ECO:0000259" key="9">
    <source>
        <dbReference type="SMART" id="SM01312"/>
    </source>
</evidence>
<comment type="caution">
    <text evidence="10">The sequence shown here is derived from an EMBL/GenBank/DDBJ whole genome shotgun (WGS) entry which is preliminary data.</text>
</comment>
<dbReference type="Proteomes" id="UP000780801">
    <property type="component" value="Unassembled WGS sequence"/>
</dbReference>
<keyword evidence="11" id="KW-1185">Reference proteome</keyword>
<keyword evidence="6" id="KW-0963">Cytoplasm</keyword>
<dbReference type="EMBL" id="JAABOA010004505">
    <property type="protein sequence ID" value="KAF9577685.1"/>
    <property type="molecule type" value="Genomic_DNA"/>
</dbReference>
<evidence type="ECO:0000256" key="7">
    <source>
        <dbReference type="ARBA" id="ARBA00023242"/>
    </source>
</evidence>
<protein>
    <recommendedName>
        <fullName evidence="5">Restriction of telomere capping protein 4</fullName>
    </recommendedName>
</protein>
<comment type="function">
    <text evidence="1">May be involved in a process influencing telomere capping.</text>
</comment>
<comment type="subcellular location">
    <subcellularLocation>
        <location evidence="3">Cytoplasm</location>
    </subcellularLocation>
    <subcellularLocation>
        <location evidence="2">Nucleus</location>
    </subcellularLocation>
</comment>
<evidence type="ECO:0000256" key="6">
    <source>
        <dbReference type="ARBA" id="ARBA00022490"/>
    </source>
</evidence>
<evidence type="ECO:0000313" key="10">
    <source>
        <dbReference type="EMBL" id="KAF9577685.1"/>
    </source>
</evidence>
<evidence type="ECO:0000256" key="8">
    <source>
        <dbReference type="SAM" id="MobiDB-lite"/>
    </source>
</evidence>
<comment type="similarity">
    <text evidence="4">Belongs to the RTC4 family.</text>
</comment>
<dbReference type="AlphaFoldDB" id="A0A9P6FN41"/>
<dbReference type="OrthoDB" id="128308at2759"/>
<organism evidence="10 11">
    <name type="scientific">Lunasporangiospora selenospora</name>
    <dbReference type="NCBI Taxonomy" id="979761"/>
    <lineage>
        <taxon>Eukaryota</taxon>
        <taxon>Fungi</taxon>
        <taxon>Fungi incertae sedis</taxon>
        <taxon>Mucoromycota</taxon>
        <taxon>Mortierellomycotina</taxon>
        <taxon>Mortierellomycetes</taxon>
        <taxon>Mortierellales</taxon>
        <taxon>Mortierellaceae</taxon>
        <taxon>Lunasporangiospora</taxon>
    </lineage>
</organism>
<dbReference type="PANTHER" id="PTHR41391:SF1">
    <property type="entry name" value="RESTRICTION OF TELOMERE CAPPING PROTEIN 4"/>
    <property type="match status" value="1"/>
</dbReference>
<dbReference type="GO" id="GO:0005634">
    <property type="term" value="C:nucleus"/>
    <property type="evidence" value="ECO:0007669"/>
    <property type="project" value="UniProtKB-SubCell"/>
</dbReference>
<evidence type="ECO:0000256" key="2">
    <source>
        <dbReference type="ARBA" id="ARBA00004123"/>
    </source>
</evidence>
<accession>A0A9P6FN41</accession>
<evidence type="ECO:0000256" key="3">
    <source>
        <dbReference type="ARBA" id="ARBA00004496"/>
    </source>
</evidence>
<dbReference type="PANTHER" id="PTHR41391">
    <property type="entry name" value="RESTRICTION OF TELOMERE CAPPING PROTEIN 4"/>
    <property type="match status" value="1"/>
</dbReference>
<feature type="non-terminal residue" evidence="10">
    <location>
        <position position="244"/>
    </location>
</feature>
<dbReference type="Pfam" id="PF14474">
    <property type="entry name" value="RTC4"/>
    <property type="match status" value="1"/>
</dbReference>
<feature type="compositionally biased region" description="Polar residues" evidence="8">
    <location>
        <begin position="1"/>
        <end position="10"/>
    </location>
</feature>
<evidence type="ECO:0000313" key="11">
    <source>
        <dbReference type="Proteomes" id="UP000780801"/>
    </source>
</evidence>
<feature type="compositionally biased region" description="Acidic residues" evidence="8">
    <location>
        <begin position="30"/>
        <end position="43"/>
    </location>
</feature>
<dbReference type="SMART" id="SM01312">
    <property type="entry name" value="RTC4"/>
    <property type="match status" value="1"/>
</dbReference>
<evidence type="ECO:0000256" key="1">
    <source>
        <dbReference type="ARBA" id="ARBA00002738"/>
    </source>
</evidence>
<feature type="region of interest" description="Disordered" evidence="8">
    <location>
        <begin position="1"/>
        <end position="46"/>
    </location>
</feature>
<keyword evidence="7" id="KW-0539">Nucleus</keyword>
<reference evidence="10" key="1">
    <citation type="journal article" date="2020" name="Fungal Divers.">
        <title>Resolving the Mortierellaceae phylogeny through synthesis of multi-gene phylogenetics and phylogenomics.</title>
        <authorList>
            <person name="Vandepol N."/>
            <person name="Liber J."/>
            <person name="Desiro A."/>
            <person name="Na H."/>
            <person name="Kennedy M."/>
            <person name="Barry K."/>
            <person name="Grigoriev I.V."/>
            <person name="Miller A.N."/>
            <person name="O'Donnell K."/>
            <person name="Stajich J.E."/>
            <person name="Bonito G."/>
        </authorList>
    </citation>
    <scope>NUCLEOTIDE SEQUENCE</scope>
    <source>
        <strain evidence="10">KOD1015</strain>
    </source>
</reference>
<feature type="domain" description="Restriction of telomere capping protein 4 C-terminal" evidence="9">
    <location>
        <begin position="102"/>
        <end position="240"/>
    </location>
</feature>
<gene>
    <name evidence="10" type="ORF">BGW38_006952</name>
</gene>
<evidence type="ECO:0000256" key="5">
    <source>
        <dbReference type="ARBA" id="ARBA00015162"/>
    </source>
</evidence>
<sequence>MSAHGESSVQGRPPSVILLDDSPPSAGWADQDEDEDSFSDSETETTLSRPQISLLEKFELCRIHLAEESTVPQGLKKNYPESINFDEIAERVRRMESELWGIVHRTVPSVYLDHALENYRRMGVRRARHPHPGYYGSKGSAVLFEILSQIFLESRLLTRKMVGPQRPVEFIQKVLIPEAGLRLIAEDQTLLWKRQSADQGGSVPKERQEKGTVDEPFCSLEEAQEIMMDSVEFGNYIHDIALSR</sequence>
<proteinExistence type="inferred from homology"/>
<name>A0A9P6FN41_9FUNG</name>
<dbReference type="InterPro" id="IPR028094">
    <property type="entry name" value="RTC4_C"/>
</dbReference>
<evidence type="ECO:0000256" key="4">
    <source>
        <dbReference type="ARBA" id="ARBA00009461"/>
    </source>
</evidence>